<keyword evidence="9" id="KW-1185">Reference proteome</keyword>
<evidence type="ECO:0000256" key="4">
    <source>
        <dbReference type="ARBA" id="ARBA00022692"/>
    </source>
</evidence>
<organism evidence="8 9">
    <name type="scientific">Alsobacter soli</name>
    <dbReference type="NCBI Taxonomy" id="2109933"/>
    <lineage>
        <taxon>Bacteria</taxon>
        <taxon>Pseudomonadati</taxon>
        <taxon>Pseudomonadota</taxon>
        <taxon>Alphaproteobacteria</taxon>
        <taxon>Hyphomicrobiales</taxon>
        <taxon>Alsobacteraceae</taxon>
        <taxon>Alsobacter</taxon>
    </lineage>
</organism>
<accession>A0A2T1HZ03</accession>
<keyword evidence="3" id="KW-1003">Cell membrane</keyword>
<comment type="caution">
    <text evidence="8">The sequence shown here is derived from an EMBL/GenBank/DDBJ whole genome shotgun (WGS) entry which is preliminary data.</text>
</comment>
<sequence length="350" mass="35373">MLSAPRPRSAVFSTIAELAPGVLLCGAISLLAYALQWGEERLLGHGYVEALVFAILGGTVVRTLWTPGRAYAKGIVFSGKTLLEIAVMLLGASLSSAALAAAGAPLLAGVIGLVVLALALGYGVSRLLGLSPTMSVLVACGNAICGNSAIAAVASVIEADAEDIASSIAFTAILGVIVVLTLPVAAAVLQLNEVRYGALAGMTVYAVPQVLAATVPVGPVATQLGTLVKLVRVLALGPVVFGAALVRRLRANDGSAGPAPRASVWRFVPWFVVGFVALAVLRSLGGVPDAALGPIRVVTTVLTVLSMAALGLGVDLGQLRKVGARATAAVTLSILALAVMSYILVQHLPL</sequence>
<feature type="transmembrane region" description="Helical" evidence="7">
    <location>
        <begin position="267"/>
        <end position="285"/>
    </location>
</feature>
<evidence type="ECO:0000313" key="9">
    <source>
        <dbReference type="Proteomes" id="UP000239772"/>
    </source>
</evidence>
<keyword evidence="5 7" id="KW-1133">Transmembrane helix</keyword>
<dbReference type="Pfam" id="PF03601">
    <property type="entry name" value="Cons_hypoth698"/>
    <property type="match status" value="1"/>
</dbReference>
<comment type="similarity">
    <text evidence="2">Belongs to the UPF0324 family.</text>
</comment>
<evidence type="ECO:0000256" key="7">
    <source>
        <dbReference type="SAM" id="Phobius"/>
    </source>
</evidence>
<evidence type="ECO:0000256" key="2">
    <source>
        <dbReference type="ARBA" id="ARBA00007977"/>
    </source>
</evidence>
<evidence type="ECO:0000256" key="6">
    <source>
        <dbReference type="ARBA" id="ARBA00023136"/>
    </source>
</evidence>
<protein>
    <submittedName>
        <fullName evidence="8">Putative sulfate exporter family transporter</fullName>
    </submittedName>
</protein>
<keyword evidence="6 7" id="KW-0472">Membrane</keyword>
<dbReference type="EMBL" id="PVZS01000002">
    <property type="protein sequence ID" value="PSC06808.1"/>
    <property type="molecule type" value="Genomic_DNA"/>
</dbReference>
<evidence type="ECO:0000313" key="8">
    <source>
        <dbReference type="EMBL" id="PSC06808.1"/>
    </source>
</evidence>
<dbReference type="Proteomes" id="UP000239772">
    <property type="component" value="Unassembled WGS sequence"/>
</dbReference>
<feature type="transmembrane region" description="Helical" evidence="7">
    <location>
        <begin position="169"/>
        <end position="189"/>
    </location>
</feature>
<gene>
    <name evidence="8" type="ORF">SLNSH_02655</name>
</gene>
<keyword evidence="4 7" id="KW-0812">Transmembrane</keyword>
<feature type="transmembrane region" description="Helical" evidence="7">
    <location>
        <begin position="106"/>
        <end position="124"/>
    </location>
</feature>
<dbReference type="OrthoDB" id="5393513at2"/>
<dbReference type="InterPro" id="IPR018383">
    <property type="entry name" value="UPF0324_pro"/>
</dbReference>
<dbReference type="AlphaFoldDB" id="A0A2T1HZ03"/>
<name>A0A2T1HZ03_9HYPH</name>
<feature type="transmembrane region" description="Helical" evidence="7">
    <location>
        <begin position="47"/>
        <end position="65"/>
    </location>
</feature>
<feature type="transmembrane region" description="Helical" evidence="7">
    <location>
        <begin position="196"/>
        <end position="215"/>
    </location>
</feature>
<dbReference type="RefSeq" id="WP_106335186.1">
    <property type="nucleotide sequence ID" value="NZ_PVZS01000002.1"/>
</dbReference>
<evidence type="ECO:0000256" key="1">
    <source>
        <dbReference type="ARBA" id="ARBA00004651"/>
    </source>
</evidence>
<comment type="subcellular location">
    <subcellularLocation>
        <location evidence="1">Cell membrane</location>
        <topology evidence="1">Multi-pass membrane protein</topology>
    </subcellularLocation>
</comment>
<dbReference type="PANTHER" id="PTHR30106:SF2">
    <property type="entry name" value="UPF0324 INNER MEMBRANE PROTEIN YEIH"/>
    <property type="match status" value="1"/>
</dbReference>
<proteinExistence type="inferred from homology"/>
<feature type="transmembrane region" description="Helical" evidence="7">
    <location>
        <begin position="227"/>
        <end position="246"/>
    </location>
</feature>
<feature type="transmembrane region" description="Helical" evidence="7">
    <location>
        <begin position="136"/>
        <end position="157"/>
    </location>
</feature>
<feature type="transmembrane region" description="Helical" evidence="7">
    <location>
        <begin position="291"/>
        <end position="314"/>
    </location>
</feature>
<dbReference type="GO" id="GO:0005886">
    <property type="term" value="C:plasma membrane"/>
    <property type="evidence" value="ECO:0007669"/>
    <property type="project" value="UniProtKB-SubCell"/>
</dbReference>
<reference evidence="9" key="1">
    <citation type="submission" date="2018-03" db="EMBL/GenBank/DDBJ databases">
        <authorList>
            <person name="Sun L."/>
            <person name="Liu H."/>
            <person name="Chen W."/>
            <person name="Huang K."/>
            <person name="Liu W."/>
            <person name="Gao X."/>
        </authorList>
    </citation>
    <scope>NUCLEOTIDE SEQUENCE [LARGE SCALE GENOMIC DNA]</scope>
    <source>
        <strain evidence="9">SH9</strain>
    </source>
</reference>
<dbReference type="PANTHER" id="PTHR30106">
    <property type="entry name" value="INNER MEMBRANE PROTEIN YEIH-RELATED"/>
    <property type="match status" value="1"/>
</dbReference>
<evidence type="ECO:0000256" key="3">
    <source>
        <dbReference type="ARBA" id="ARBA00022475"/>
    </source>
</evidence>
<feature type="transmembrane region" description="Helical" evidence="7">
    <location>
        <begin position="12"/>
        <end position="35"/>
    </location>
</feature>
<feature type="transmembrane region" description="Helical" evidence="7">
    <location>
        <begin position="326"/>
        <end position="345"/>
    </location>
</feature>
<feature type="transmembrane region" description="Helical" evidence="7">
    <location>
        <begin position="77"/>
        <end position="100"/>
    </location>
</feature>
<evidence type="ECO:0000256" key="5">
    <source>
        <dbReference type="ARBA" id="ARBA00022989"/>
    </source>
</evidence>